<comment type="caution">
    <text evidence="1">The sequence shown here is derived from an EMBL/GenBank/DDBJ whole genome shotgun (WGS) entry which is preliminary data.</text>
</comment>
<gene>
    <name evidence="1" type="ORF">H2198_008012</name>
</gene>
<sequence>MTELTCSVMGWDINKTADSNSVGELNANCEAMIMDEDGLNEITERGPQACGEIWVRCPNMMKGYWKNPKATAQIMSHNGWLKTGDIAYIDDAGHFFIVDRIKELIKVKGNQVAPAELEALLLEHPAPRAFVVRQPDVASQKTTKDDLIRFVESKVIRYKRLAGGVEWVTAIPKNPSGKILRRQLRNSMKQGMSTVPAKL</sequence>
<evidence type="ECO:0000313" key="1">
    <source>
        <dbReference type="EMBL" id="KAJ9652740.1"/>
    </source>
</evidence>
<reference evidence="1" key="1">
    <citation type="submission" date="2022-10" db="EMBL/GenBank/DDBJ databases">
        <title>Culturing micro-colonial fungi from biological soil crusts in the Mojave desert and describing Neophaeococcomyces mojavensis, and introducing the new genera and species Taxawa tesnikishii.</title>
        <authorList>
            <person name="Kurbessoian T."/>
            <person name="Stajich J.E."/>
        </authorList>
    </citation>
    <scope>NUCLEOTIDE SEQUENCE</scope>
    <source>
        <strain evidence="1">JES_112</strain>
    </source>
</reference>
<dbReference type="Proteomes" id="UP001172386">
    <property type="component" value="Unassembled WGS sequence"/>
</dbReference>
<proteinExistence type="predicted"/>
<evidence type="ECO:0000313" key="2">
    <source>
        <dbReference type="Proteomes" id="UP001172386"/>
    </source>
</evidence>
<protein>
    <submittedName>
        <fullName evidence="1">Uncharacterized protein</fullName>
    </submittedName>
</protein>
<name>A0ACC2ZYH6_9EURO</name>
<keyword evidence="2" id="KW-1185">Reference proteome</keyword>
<organism evidence="1 2">
    <name type="scientific">Neophaeococcomyces mojaviensis</name>
    <dbReference type="NCBI Taxonomy" id="3383035"/>
    <lineage>
        <taxon>Eukaryota</taxon>
        <taxon>Fungi</taxon>
        <taxon>Dikarya</taxon>
        <taxon>Ascomycota</taxon>
        <taxon>Pezizomycotina</taxon>
        <taxon>Eurotiomycetes</taxon>
        <taxon>Chaetothyriomycetidae</taxon>
        <taxon>Chaetothyriales</taxon>
        <taxon>Chaetothyriales incertae sedis</taxon>
        <taxon>Neophaeococcomyces</taxon>
    </lineage>
</organism>
<dbReference type="EMBL" id="JAPDRQ010000184">
    <property type="protein sequence ID" value="KAJ9652740.1"/>
    <property type="molecule type" value="Genomic_DNA"/>
</dbReference>
<accession>A0ACC2ZYH6</accession>